<gene>
    <name evidence="7" type="ORF">LK996_15200</name>
</gene>
<dbReference type="InterPro" id="IPR013325">
    <property type="entry name" value="RNA_pol_sigma_r2"/>
</dbReference>
<comment type="similarity">
    <text evidence="1">Belongs to the sigma-70 factor family. ECF subfamily.</text>
</comment>
<evidence type="ECO:0000256" key="4">
    <source>
        <dbReference type="ARBA" id="ARBA00023163"/>
    </source>
</evidence>
<dbReference type="EMBL" id="JAJGAK010000004">
    <property type="protein sequence ID" value="MCC8364417.1"/>
    <property type="molecule type" value="Genomic_DNA"/>
</dbReference>
<dbReference type="Gene3D" id="1.10.10.10">
    <property type="entry name" value="Winged helix-like DNA-binding domain superfamily/Winged helix DNA-binding domain"/>
    <property type="match status" value="1"/>
</dbReference>
<proteinExistence type="inferred from homology"/>
<evidence type="ECO:0000256" key="2">
    <source>
        <dbReference type="ARBA" id="ARBA00023015"/>
    </source>
</evidence>
<keyword evidence="2" id="KW-0805">Transcription regulation</keyword>
<evidence type="ECO:0000256" key="3">
    <source>
        <dbReference type="ARBA" id="ARBA00023082"/>
    </source>
</evidence>
<dbReference type="InterPro" id="IPR039425">
    <property type="entry name" value="RNA_pol_sigma-70-like"/>
</dbReference>
<dbReference type="InterPro" id="IPR007627">
    <property type="entry name" value="RNA_pol_sigma70_r2"/>
</dbReference>
<dbReference type="NCBIfam" id="TIGR02937">
    <property type="entry name" value="sigma70-ECF"/>
    <property type="match status" value="1"/>
</dbReference>
<evidence type="ECO:0000256" key="1">
    <source>
        <dbReference type="ARBA" id="ARBA00010641"/>
    </source>
</evidence>
<dbReference type="InterPro" id="IPR013249">
    <property type="entry name" value="RNA_pol_sigma70_r4_t2"/>
</dbReference>
<evidence type="ECO:0000259" key="5">
    <source>
        <dbReference type="Pfam" id="PF04542"/>
    </source>
</evidence>
<dbReference type="Proteomes" id="UP001165293">
    <property type="component" value="Unassembled WGS sequence"/>
</dbReference>
<dbReference type="PANTHER" id="PTHR43133:SF32">
    <property type="entry name" value="BLR3042 PROTEIN"/>
    <property type="match status" value="1"/>
</dbReference>
<organism evidence="7 8">
    <name type="scientific">Noviluteimonas lactosilytica</name>
    <dbReference type="NCBI Taxonomy" id="2888523"/>
    <lineage>
        <taxon>Bacteria</taxon>
        <taxon>Pseudomonadati</taxon>
        <taxon>Pseudomonadota</taxon>
        <taxon>Gammaproteobacteria</taxon>
        <taxon>Lysobacterales</taxon>
        <taxon>Lysobacteraceae</taxon>
        <taxon>Noviluteimonas</taxon>
    </lineage>
</organism>
<feature type="domain" description="RNA polymerase sigma factor 70 region 4 type 2" evidence="6">
    <location>
        <begin position="115"/>
        <end position="168"/>
    </location>
</feature>
<dbReference type="Gene3D" id="1.10.1740.10">
    <property type="match status" value="1"/>
</dbReference>
<evidence type="ECO:0000313" key="8">
    <source>
        <dbReference type="Proteomes" id="UP001165293"/>
    </source>
</evidence>
<accession>A0ABS8JLI5</accession>
<dbReference type="CDD" id="cd06171">
    <property type="entry name" value="Sigma70_r4"/>
    <property type="match status" value="1"/>
</dbReference>
<dbReference type="SUPFAM" id="SSF88659">
    <property type="entry name" value="Sigma3 and sigma4 domains of RNA polymerase sigma factors"/>
    <property type="match status" value="1"/>
</dbReference>
<comment type="caution">
    <text evidence="7">The sequence shown here is derived from an EMBL/GenBank/DDBJ whole genome shotgun (WGS) entry which is preliminary data.</text>
</comment>
<dbReference type="RefSeq" id="WP_230528207.1">
    <property type="nucleotide sequence ID" value="NZ_JAJGAK010000004.1"/>
</dbReference>
<dbReference type="PANTHER" id="PTHR43133">
    <property type="entry name" value="RNA POLYMERASE ECF-TYPE SIGMA FACTO"/>
    <property type="match status" value="1"/>
</dbReference>
<keyword evidence="3" id="KW-0731">Sigma factor</keyword>
<protein>
    <submittedName>
        <fullName evidence="7">Sigma-70 family RNA polymerase sigma factor</fullName>
    </submittedName>
</protein>
<dbReference type="InterPro" id="IPR014284">
    <property type="entry name" value="RNA_pol_sigma-70_dom"/>
</dbReference>
<sequence>MDEADLIGLVAMEDVRAFEALYRAYYPRLRRFLRGMLRQSTMVDEVLDDTMLVAWRKAHTFDATSRVSTWLFAIAYRQALKALRRVDWSLPDPIDEPAAPRDAEPDHELEHRQLRERLDAVLVQLSPEHRAVIDLTYFHGCSCKEIADIVGCPVATVKTRMFYARRHMKALLGDEGAQAL</sequence>
<reference evidence="7" key="1">
    <citation type="submission" date="2021-10" db="EMBL/GenBank/DDBJ databases">
        <authorList>
            <person name="Lyu M."/>
            <person name="Wang X."/>
            <person name="Meng X."/>
            <person name="Xu K."/>
        </authorList>
    </citation>
    <scope>NUCLEOTIDE SEQUENCE</scope>
    <source>
        <strain evidence="7">A6</strain>
    </source>
</reference>
<keyword evidence="8" id="KW-1185">Reference proteome</keyword>
<evidence type="ECO:0000259" key="6">
    <source>
        <dbReference type="Pfam" id="PF08281"/>
    </source>
</evidence>
<dbReference type="SUPFAM" id="SSF88946">
    <property type="entry name" value="Sigma2 domain of RNA polymerase sigma factors"/>
    <property type="match status" value="1"/>
</dbReference>
<dbReference type="InterPro" id="IPR013324">
    <property type="entry name" value="RNA_pol_sigma_r3/r4-like"/>
</dbReference>
<evidence type="ECO:0000313" key="7">
    <source>
        <dbReference type="EMBL" id="MCC8364417.1"/>
    </source>
</evidence>
<dbReference type="InterPro" id="IPR036388">
    <property type="entry name" value="WH-like_DNA-bd_sf"/>
</dbReference>
<name>A0ABS8JLI5_9GAMM</name>
<feature type="domain" description="RNA polymerase sigma-70 region 2" evidence="5">
    <location>
        <begin position="21"/>
        <end position="88"/>
    </location>
</feature>
<dbReference type="Pfam" id="PF08281">
    <property type="entry name" value="Sigma70_r4_2"/>
    <property type="match status" value="1"/>
</dbReference>
<keyword evidence="4" id="KW-0804">Transcription</keyword>
<dbReference type="Pfam" id="PF04542">
    <property type="entry name" value="Sigma70_r2"/>
    <property type="match status" value="1"/>
</dbReference>